<feature type="transmembrane region" description="Helical" evidence="2">
    <location>
        <begin position="445"/>
        <end position="465"/>
    </location>
</feature>
<sequence length="541" mass="60693">MSSTTVPVDDPPTPPSNTPVDPPLPPSSSTSNPSTPSPPPSSSPPPPVTSLSPLYSLNLFLLTSLHPLIYSYSFFNPSPKIWFWTWTIKPSCVTAMALSFGISPRSSSRIYLFFLNLQYFLLTFGSDIIMYCLSSWNDWNEYSILFLTLRSISYVLAWCFGIYMCSKTSKLRDSKLSQFLVKGIFKQGMLIGLGQLIFLGCAPLQCDFKTSSENLPWTECRRALYSQTGLGAMVSLYIIINIVSGMAPSRILIKHYITPKMILKGNLKKYQIGETVGMAVSGLNALSLVSLYGAEGDFHDEVEEVMINGVMVIGIFTMLINAGVKFVKIRKEIKVTFERDEQTKEDATKEEETTVNRTSWFWVFCGSCSVFYQCVVNYLALEGNLFMENLSSVGLPTVVIVFIGSFFSQPKRTDRAYLVFLFANFILFVGFGETMHFIMRVEAGEYVWALTHVIRVGIWCVVFYLGLKLRHSIGTNLNEADLEHFLVNTLFVGGVQTIASVFFLTFRAARCSIEFNLKMCGNAAICSSYISSYLVIWWLVN</sequence>
<feature type="transmembrane region" description="Helical" evidence="2">
    <location>
        <begin position="110"/>
        <end position="136"/>
    </location>
</feature>
<dbReference type="Proteomes" id="UP001165122">
    <property type="component" value="Unassembled WGS sequence"/>
</dbReference>
<feature type="transmembrane region" description="Helical" evidence="2">
    <location>
        <begin position="305"/>
        <end position="324"/>
    </location>
</feature>
<feature type="region of interest" description="Disordered" evidence="1">
    <location>
        <begin position="1"/>
        <end position="47"/>
    </location>
</feature>
<protein>
    <submittedName>
        <fullName evidence="3">Uncharacterized protein</fullName>
    </submittedName>
</protein>
<feature type="transmembrane region" description="Helical" evidence="2">
    <location>
        <begin position="419"/>
        <end position="439"/>
    </location>
</feature>
<name>A0A9W7AE53_9STRA</name>
<feature type="transmembrane region" description="Helical" evidence="2">
    <location>
        <begin position="142"/>
        <end position="163"/>
    </location>
</feature>
<keyword evidence="4" id="KW-1185">Reference proteome</keyword>
<feature type="transmembrane region" description="Helical" evidence="2">
    <location>
        <begin position="521"/>
        <end position="540"/>
    </location>
</feature>
<feature type="compositionally biased region" description="Pro residues" evidence="1">
    <location>
        <begin position="35"/>
        <end position="47"/>
    </location>
</feature>
<keyword evidence="2" id="KW-1133">Transmembrane helix</keyword>
<feature type="compositionally biased region" description="Pro residues" evidence="1">
    <location>
        <begin position="9"/>
        <end position="26"/>
    </location>
</feature>
<feature type="transmembrane region" description="Helical" evidence="2">
    <location>
        <begin position="485"/>
        <end position="509"/>
    </location>
</feature>
<keyword evidence="2" id="KW-0812">Transmembrane</keyword>
<feature type="transmembrane region" description="Helical" evidence="2">
    <location>
        <begin position="234"/>
        <end position="253"/>
    </location>
</feature>
<feature type="transmembrane region" description="Helical" evidence="2">
    <location>
        <begin position="184"/>
        <end position="205"/>
    </location>
</feature>
<reference evidence="4" key="1">
    <citation type="journal article" date="2023" name="Commun. Biol.">
        <title>Genome analysis of Parmales, the sister group of diatoms, reveals the evolutionary specialization of diatoms from phago-mixotrophs to photoautotrophs.</title>
        <authorList>
            <person name="Ban H."/>
            <person name="Sato S."/>
            <person name="Yoshikawa S."/>
            <person name="Yamada K."/>
            <person name="Nakamura Y."/>
            <person name="Ichinomiya M."/>
            <person name="Sato N."/>
            <person name="Blanc-Mathieu R."/>
            <person name="Endo H."/>
            <person name="Kuwata A."/>
            <person name="Ogata H."/>
        </authorList>
    </citation>
    <scope>NUCLEOTIDE SEQUENCE [LARGE SCALE GENOMIC DNA]</scope>
    <source>
        <strain evidence="4">NIES 3700</strain>
    </source>
</reference>
<organism evidence="3 4">
    <name type="scientific">Triparma laevis f. longispina</name>
    <dbReference type="NCBI Taxonomy" id="1714387"/>
    <lineage>
        <taxon>Eukaryota</taxon>
        <taxon>Sar</taxon>
        <taxon>Stramenopiles</taxon>
        <taxon>Ochrophyta</taxon>
        <taxon>Bolidophyceae</taxon>
        <taxon>Parmales</taxon>
        <taxon>Triparmaceae</taxon>
        <taxon>Triparma</taxon>
    </lineage>
</organism>
<gene>
    <name evidence="3" type="ORF">TrLO_g9406</name>
</gene>
<feature type="transmembrane region" description="Helical" evidence="2">
    <location>
        <begin position="359"/>
        <end position="380"/>
    </location>
</feature>
<feature type="transmembrane region" description="Helical" evidence="2">
    <location>
        <begin position="386"/>
        <end position="407"/>
    </location>
</feature>
<keyword evidence="2" id="KW-0472">Membrane</keyword>
<comment type="caution">
    <text evidence="3">The sequence shown here is derived from an EMBL/GenBank/DDBJ whole genome shotgun (WGS) entry which is preliminary data.</text>
</comment>
<accession>A0A9W7AE53</accession>
<proteinExistence type="predicted"/>
<evidence type="ECO:0000313" key="3">
    <source>
        <dbReference type="EMBL" id="GMH67583.1"/>
    </source>
</evidence>
<dbReference type="AlphaFoldDB" id="A0A9W7AE53"/>
<feature type="transmembrane region" description="Helical" evidence="2">
    <location>
        <begin position="274"/>
        <end position="293"/>
    </location>
</feature>
<evidence type="ECO:0000256" key="2">
    <source>
        <dbReference type="SAM" id="Phobius"/>
    </source>
</evidence>
<dbReference type="EMBL" id="BRXW01000575">
    <property type="protein sequence ID" value="GMH67583.1"/>
    <property type="molecule type" value="Genomic_DNA"/>
</dbReference>
<evidence type="ECO:0000313" key="4">
    <source>
        <dbReference type="Proteomes" id="UP001165122"/>
    </source>
</evidence>
<evidence type="ECO:0000256" key="1">
    <source>
        <dbReference type="SAM" id="MobiDB-lite"/>
    </source>
</evidence>
<feature type="transmembrane region" description="Helical" evidence="2">
    <location>
        <begin position="81"/>
        <end position="103"/>
    </location>
</feature>